<proteinExistence type="predicted"/>
<evidence type="ECO:0000313" key="2">
    <source>
        <dbReference type="Proteomes" id="UP000250140"/>
    </source>
</evidence>
<gene>
    <name evidence="1" type="ORF">AOQ84DRAFT_364339</name>
</gene>
<sequence>MPYEDVRVRQNLSMGIANPSNYLAQSHMMRIQLLMCPMGNTIVSEPTCRAILSCRDEDTKSLCYIFLLRGGSRRYQCFSPRAVDSEPGLRRGLECKDPNAEWSLTDVYVPGAQSTLRTRQYNKLKPNPRETPVEWQKIILDDHVLLQAGLVMKTSMKSVGTPLAGIFTFRPKVRMDADYICEPWGTFVFEEKETPPLFVLLLRSVPQPKLLGTIIENQENDHFTQDLGFRPRFTGQCSWQDLFESPILEKLVDGRYVFVHARRRSNNSSTAHVIIGLRGTISF</sequence>
<protein>
    <submittedName>
        <fullName evidence="1">Uncharacterized protein</fullName>
    </submittedName>
</protein>
<keyword evidence="2" id="KW-1185">Reference proteome</keyword>
<dbReference type="AlphaFoldDB" id="A0A8E2F084"/>
<evidence type="ECO:0000313" key="1">
    <source>
        <dbReference type="EMBL" id="OCL08172.1"/>
    </source>
</evidence>
<reference evidence="1 2" key="1">
    <citation type="journal article" date="2016" name="Nat. Commun.">
        <title>Ectomycorrhizal ecology is imprinted in the genome of the dominant symbiotic fungus Cenococcum geophilum.</title>
        <authorList>
            <consortium name="DOE Joint Genome Institute"/>
            <person name="Peter M."/>
            <person name="Kohler A."/>
            <person name="Ohm R.A."/>
            <person name="Kuo A."/>
            <person name="Krutzmann J."/>
            <person name="Morin E."/>
            <person name="Arend M."/>
            <person name="Barry K.W."/>
            <person name="Binder M."/>
            <person name="Choi C."/>
            <person name="Clum A."/>
            <person name="Copeland A."/>
            <person name="Grisel N."/>
            <person name="Haridas S."/>
            <person name="Kipfer T."/>
            <person name="LaButti K."/>
            <person name="Lindquist E."/>
            <person name="Lipzen A."/>
            <person name="Maire R."/>
            <person name="Meier B."/>
            <person name="Mihaltcheva S."/>
            <person name="Molinier V."/>
            <person name="Murat C."/>
            <person name="Poggeler S."/>
            <person name="Quandt C.A."/>
            <person name="Sperisen C."/>
            <person name="Tritt A."/>
            <person name="Tisserant E."/>
            <person name="Crous P.W."/>
            <person name="Henrissat B."/>
            <person name="Nehls U."/>
            <person name="Egli S."/>
            <person name="Spatafora J.W."/>
            <person name="Grigoriev I.V."/>
            <person name="Martin F.M."/>
        </authorList>
    </citation>
    <scope>NUCLEOTIDE SEQUENCE [LARGE SCALE GENOMIC DNA]</scope>
    <source>
        <strain evidence="1 2">CBS 207.34</strain>
    </source>
</reference>
<dbReference type="EMBL" id="KV749702">
    <property type="protein sequence ID" value="OCL08172.1"/>
    <property type="molecule type" value="Genomic_DNA"/>
</dbReference>
<dbReference type="Proteomes" id="UP000250140">
    <property type="component" value="Unassembled WGS sequence"/>
</dbReference>
<name>A0A8E2F084_9PEZI</name>
<accession>A0A8E2F084</accession>
<organism evidence="1 2">
    <name type="scientific">Glonium stellatum</name>
    <dbReference type="NCBI Taxonomy" id="574774"/>
    <lineage>
        <taxon>Eukaryota</taxon>
        <taxon>Fungi</taxon>
        <taxon>Dikarya</taxon>
        <taxon>Ascomycota</taxon>
        <taxon>Pezizomycotina</taxon>
        <taxon>Dothideomycetes</taxon>
        <taxon>Pleosporomycetidae</taxon>
        <taxon>Gloniales</taxon>
        <taxon>Gloniaceae</taxon>
        <taxon>Glonium</taxon>
    </lineage>
</organism>